<dbReference type="Proteomes" id="UP001527882">
    <property type="component" value="Unassembled WGS sequence"/>
</dbReference>
<evidence type="ECO:0000313" key="1">
    <source>
        <dbReference type="EMBL" id="MCZ8515294.1"/>
    </source>
</evidence>
<organism evidence="1 2">
    <name type="scientific">Paenibacillus gyeongsangnamensis</name>
    <dbReference type="NCBI Taxonomy" id="3388067"/>
    <lineage>
        <taxon>Bacteria</taxon>
        <taxon>Bacillati</taxon>
        <taxon>Bacillota</taxon>
        <taxon>Bacilli</taxon>
        <taxon>Bacillales</taxon>
        <taxon>Paenibacillaceae</taxon>
        <taxon>Paenibacillus</taxon>
    </lineage>
</organism>
<reference evidence="1 2" key="1">
    <citation type="submission" date="2022-12" db="EMBL/GenBank/DDBJ databases">
        <title>Draft genome sequence of Paenibacillus sp. dW9.</title>
        <authorList>
            <person name="Choi E.-W."/>
            <person name="Kim D.-U."/>
        </authorList>
    </citation>
    <scope>NUCLEOTIDE SEQUENCE [LARGE SCALE GENOMIC DNA]</scope>
    <source>
        <strain evidence="2">dW9</strain>
    </source>
</reference>
<comment type="caution">
    <text evidence="1">The sequence shown here is derived from an EMBL/GenBank/DDBJ whole genome shotgun (WGS) entry which is preliminary data.</text>
</comment>
<dbReference type="EMBL" id="JAQAGZ010000016">
    <property type="protein sequence ID" value="MCZ8515294.1"/>
    <property type="molecule type" value="Genomic_DNA"/>
</dbReference>
<gene>
    <name evidence="1" type="ORF">O9H85_23350</name>
</gene>
<keyword evidence="2" id="KW-1185">Reference proteome</keyword>
<proteinExistence type="predicted"/>
<name>A0ABT4QEM0_9BACL</name>
<sequence length="69" mass="8447">MFFNIEMELRFVLKSMTKLIENYYFEDAFRWWEEYRDLGRISETEQQFITQDNGRWISLGLVVGEKQLG</sequence>
<evidence type="ECO:0000313" key="2">
    <source>
        <dbReference type="Proteomes" id="UP001527882"/>
    </source>
</evidence>
<protein>
    <submittedName>
        <fullName evidence="1">Uncharacterized protein</fullName>
    </submittedName>
</protein>
<dbReference type="RefSeq" id="WP_269883821.1">
    <property type="nucleotide sequence ID" value="NZ_JAQAGZ010000016.1"/>
</dbReference>
<accession>A0ABT4QEM0</accession>